<proteinExistence type="inferred from homology"/>
<dbReference type="GO" id="GO:0030014">
    <property type="term" value="C:CCR4-NOT complex"/>
    <property type="evidence" value="ECO:0007669"/>
    <property type="project" value="InterPro"/>
</dbReference>
<keyword evidence="7" id="KW-0943">RNA-mediated gene silencing</keyword>
<evidence type="ECO:0000256" key="4">
    <source>
        <dbReference type="ARBA" id="ARBA00014872"/>
    </source>
</evidence>
<evidence type="ECO:0000256" key="9">
    <source>
        <dbReference type="ARBA" id="ARBA00023242"/>
    </source>
</evidence>
<keyword evidence="5" id="KW-0963">Cytoplasm</keyword>
<keyword evidence="9" id="KW-0539">Nucleus</keyword>
<evidence type="ECO:0000256" key="6">
    <source>
        <dbReference type="ARBA" id="ARBA00023015"/>
    </source>
</evidence>
<evidence type="ECO:0000256" key="7">
    <source>
        <dbReference type="ARBA" id="ARBA00023158"/>
    </source>
</evidence>
<comment type="caution">
    <text evidence="10">The sequence shown here is derived from an EMBL/GenBank/DDBJ whole genome shotgun (WGS) entry which is preliminary data.</text>
</comment>
<sequence>MTEAFYSQLFLDLPDIRNGQTSLQVLEMYRKYVKDQVQKEINNLSSFALAWGAHSLLAADGRMVVTLDMKTRLACLLVTETVSCGESSFQPNVNSPFLPILVSDSLSVLNQNKEENSLERESILDLIESFLPIIMGNDEHQKLLAAANSEEPVSEDTWDMLDKTVNKWTTVYQDTNYVSPLLWAKTESEQKEMAAIVDQQGAKPVSIDTIMAPLPSIDTPFARPLPPPMLPLYGYENEEPLDGPQKDGLEEYAQSELLWLTPNNLRFMMLPGQEDLKKDSEEYLLMLKLLQNTGFSAPFTPQDQRILLEALNEQKATENGEGASALREQLVKESGLTAQNLPLMVEHNPLVAHECLLVLLQTSPEETKNDFLSALVGMDMTLHTMEVVNRLATYNVNTGKDAILHPEYINLFISSCIASVESIQDRQAQNRLVRLVCVFIQSLLRNKIVHVDDIYFELQAFCIEFSRIREAAALFKVLKKNSEP</sequence>
<keyword evidence="6" id="KW-0805">Transcription regulation</keyword>
<keyword evidence="11" id="KW-1185">Reference proteome</keyword>
<comment type="similarity">
    <text evidence="3">Belongs to the CNOT11 family.</text>
</comment>
<dbReference type="AlphaFoldDB" id="A0AAD2CAB9"/>
<evidence type="ECO:0000256" key="3">
    <source>
        <dbReference type="ARBA" id="ARBA00008030"/>
    </source>
</evidence>
<name>A0AAD2CAB9_9STRA</name>
<evidence type="ECO:0000256" key="5">
    <source>
        <dbReference type="ARBA" id="ARBA00022490"/>
    </source>
</evidence>
<evidence type="ECO:0000256" key="8">
    <source>
        <dbReference type="ARBA" id="ARBA00023163"/>
    </source>
</evidence>
<dbReference type="GO" id="GO:0005634">
    <property type="term" value="C:nucleus"/>
    <property type="evidence" value="ECO:0007669"/>
    <property type="project" value="UniProtKB-SubCell"/>
</dbReference>
<dbReference type="PANTHER" id="PTHR15975:SF0">
    <property type="entry name" value="CCR4-NOT TRANSCRIPTION COMPLEX SUBUNIT 11"/>
    <property type="match status" value="1"/>
</dbReference>
<evidence type="ECO:0000256" key="1">
    <source>
        <dbReference type="ARBA" id="ARBA00004123"/>
    </source>
</evidence>
<dbReference type="Proteomes" id="UP001295423">
    <property type="component" value="Unassembled WGS sequence"/>
</dbReference>
<comment type="subcellular location">
    <subcellularLocation>
        <location evidence="2">Cytoplasm</location>
    </subcellularLocation>
    <subcellularLocation>
        <location evidence="1">Nucleus</location>
    </subcellularLocation>
</comment>
<evidence type="ECO:0000313" key="10">
    <source>
        <dbReference type="EMBL" id="CAJ1900016.1"/>
    </source>
</evidence>
<keyword evidence="8" id="KW-0804">Transcription</keyword>
<accession>A0AAD2CAB9</accession>
<protein>
    <recommendedName>
        <fullName evidence="4">CCR4-NOT transcription complex subunit 11</fullName>
    </recommendedName>
</protein>
<dbReference type="GO" id="GO:0005737">
    <property type="term" value="C:cytoplasm"/>
    <property type="evidence" value="ECO:0007669"/>
    <property type="project" value="UniProtKB-SubCell"/>
</dbReference>
<evidence type="ECO:0000256" key="2">
    <source>
        <dbReference type="ARBA" id="ARBA00004496"/>
    </source>
</evidence>
<evidence type="ECO:0000313" key="11">
    <source>
        <dbReference type="Proteomes" id="UP001295423"/>
    </source>
</evidence>
<dbReference type="Pfam" id="PF10155">
    <property type="entry name" value="CNOT11"/>
    <property type="match status" value="1"/>
</dbReference>
<organism evidence="10 11">
    <name type="scientific">Cylindrotheca closterium</name>
    <dbReference type="NCBI Taxonomy" id="2856"/>
    <lineage>
        <taxon>Eukaryota</taxon>
        <taxon>Sar</taxon>
        <taxon>Stramenopiles</taxon>
        <taxon>Ochrophyta</taxon>
        <taxon>Bacillariophyta</taxon>
        <taxon>Bacillariophyceae</taxon>
        <taxon>Bacillariophycidae</taxon>
        <taxon>Bacillariales</taxon>
        <taxon>Bacillariaceae</taxon>
        <taxon>Cylindrotheca</taxon>
    </lineage>
</organism>
<dbReference type="EMBL" id="CAKOGP040000001">
    <property type="protein sequence ID" value="CAJ1900016.1"/>
    <property type="molecule type" value="Genomic_DNA"/>
</dbReference>
<reference evidence="10" key="1">
    <citation type="submission" date="2023-08" db="EMBL/GenBank/DDBJ databases">
        <authorList>
            <person name="Audoor S."/>
            <person name="Bilcke G."/>
        </authorList>
    </citation>
    <scope>NUCLEOTIDE SEQUENCE</scope>
</reference>
<gene>
    <name evidence="10" type="ORF">CYCCA115_LOCUS293</name>
</gene>
<dbReference type="GO" id="GO:0031047">
    <property type="term" value="P:regulatory ncRNA-mediated gene silencing"/>
    <property type="evidence" value="ECO:0007669"/>
    <property type="project" value="UniProtKB-KW"/>
</dbReference>
<dbReference type="InterPro" id="IPR019312">
    <property type="entry name" value="CNOT11"/>
</dbReference>
<dbReference type="PANTHER" id="PTHR15975">
    <property type="entry name" value="CCR4-NOT TRANSCRIPTION COMPLEX SUBUNIT 11"/>
    <property type="match status" value="1"/>
</dbReference>